<dbReference type="PANTHER" id="PTHR11365:SF2">
    <property type="entry name" value="5-OXOPROLINASE"/>
    <property type="match status" value="1"/>
</dbReference>
<name>A0A2U1L6M2_ARTAN</name>
<dbReference type="InterPro" id="IPR002821">
    <property type="entry name" value="Hydantoinase_A"/>
</dbReference>
<gene>
    <name evidence="2" type="ORF">CTI12_AA524870</name>
</gene>
<dbReference type="Proteomes" id="UP000245207">
    <property type="component" value="Unassembled WGS sequence"/>
</dbReference>
<evidence type="ECO:0000259" key="1">
    <source>
        <dbReference type="Pfam" id="PF01968"/>
    </source>
</evidence>
<keyword evidence="3" id="KW-1185">Reference proteome</keyword>
<evidence type="ECO:0000313" key="2">
    <source>
        <dbReference type="EMBL" id="PWA44643.1"/>
    </source>
</evidence>
<dbReference type="Pfam" id="PF01968">
    <property type="entry name" value="Hydantoinase_A"/>
    <property type="match status" value="1"/>
</dbReference>
<sequence length="120" mass="13055">MHFFATFNYYLTSSESRFSGHKAVLSGPTGVVVMYSQTLFGVETEKPLIGFDMGGTSTDVSRYAGSYEQVIETQIVDARIQAPQLDIRIVAAGSGSKLKFQFGTYPGTDVSRYAGSYSPI</sequence>
<dbReference type="GO" id="GO:0006749">
    <property type="term" value="P:glutathione metabolic process"/>
    <property type="evidence" value="ECO:0007669"/>
    <property type="project" value="TreeGrafter"/>
</dbReference>
<proteinExistence type="predicted"/>
<organism evidence="2 3">
    <name type="scientific">Artemisia annua</name>
    <name type="common">Sweet wormwood</name>
    <dbReference type="NCBI Taxonomy" id="35608"/>
    <lineage>
        <taxon>Eukaryota</taxon>
        <taxon>Viridiplantae</taxon>
        <taxon>Streptophyta</taxon>
        <taxon>Embryophyta</taxon>
        <taxon>Tracheophyta</taxon>
        <taxon>Spermatophyta</taxon>
        <taxon>Magnoliopsida</taxon>
        <taxon>eudicotyledons</taxon>
        <taxon>Gunneridae</taxon>
        <taxon>Pentapetalae</taxon>
        <taxon>asterids</taxon>
        <taxon>campanulids</taxon>
        <taxon>Asterales</taxon>
        <taxon>Asteraceae</taxon>
        <taxon>Asteroideae</taxon>
        <taxon>Anthemideae</taxon>
        <taxon>Artemisiinae</taxon>
        <taxon>Artemisia</taxon>
    </lineage>
</organism>
<feature type="domain" description="Hydantoinase A/oxoprolinase" evidence="1">
    <location>
        <begin position="14"/>
        <end position="101"/>
    </location>
</feature>
<dbReference type="GO" id="GO:0005829">
    <property type="term" value="C:cytosol"/>
    <property type="evidence" value="ECO:0007669"/>
    <property type="project" value="TreeGrafter"/>
</dbReference>
<dbReference type="GO" id="GO:0017168">
    <property type="term" value="F:5-oxoprolinase (ATP-hydrolyzing) activity"/>
    <property type="evidence" value="ECO:0007669"/>
    <property type="project" value="TreeGrafter"/>
</dbReference>
<dbReference type="EMBL" id="PKPP01011172">
    <property type="protein sequence ID" value="PWA44643.1"/>
    <property type="molecule type" value="Genomic_DNA"/>
</dbReference>
<accession>A0A2U1L6M2</accession>
<dbReference type="AlphaFoldDB" id="A0A2U1L6M2"/>
<comment type="caution">
    <text evidence="2">The sequence shown here is derived from an EMBL/GenBank/DDBJ whole genome shotgun (WGS) entry which is preliminary data.</text>
</comment>
<dbReference type="OrthoDB" id="3643at2759"/>
<dbReference type="PANTHER" id="PTHR11365">
    <property type="entry name" value="5-OXOPROLINASE RELATED"/>
    <property type="match status" value="1"/>
</dbReference>
<dbReference type="STRING" id="35608.A0A2U1L6M2"/>
<protein>
    <submittedName>
        <fullName evidence="2">5-oxoprolinase-like protein</fullName>
    </submittedName>
</protein>
<evidence type="ECO:0000313" key="3">
    <source>
        <dbReference type="Proteomes" id="UP000245207"/>
    </source>
</evidence>
<reference evidence="2 3" key="1">
    <citation type="journal article" date="2018" name="Mol. Plant">
        <title>The genome of Artemisia annua provides insight into the evolution of Asteraceae family and artemisinin biosynthesis.</title>
        <authorList>
            <person name="Shen Q."/>
            <person name="Zhang L."/>
            <person name="Liao Z."/>
            <person name="Wang S."/>
            <person name="Yan T."/>
            <person name="Shi P."/>
            <person name="Liu M."/>
            <person name="Fu X."/>
            <person name="Pan Q."/>
            <person name="Wang Y."/>
            <person name="Lv Z."/>
            <person name="Lu X."/>
            <person name="Zhang F."/>
            <person name="Jiang W."/>
            <person name="Ma Y."/>
            <person name="Chen M."/>
            <person name="Hao X."/>
            <person name="Li L."/>
            <person name="Tang Y."/>
            <person name="Lv G."/>
            <person name="Zhou Y."/>
            <person name="Sun X."/>
            <person name="Brodelius P.E."/>
            <person name="Rose J.K.C."/>
            <person name="Tang K."/>
        </authorList>
    </citation>
    <scope>NUCLEOTIDE SEQUENCE [LARGE SCALE GENOMIC DNA]</scope>
    <source>
        <strain evidence="3">cv. Huhao1</strain>
        <tissue evidence="2">Leaf</tissue>
    </source>
</reference>
<dbReference type="InterPro" id="IPR045079">
    <property type="entry name" value="Oxoprolinase-like"/>
</dbReference>